<comment type="caution">
    <text evidence="13">The sequence shown here is derived from an EMBL/GenBank/DDBJ whole genome shotgun (WGS) entry which is preliminary data.</text>
</comment>
<evidence type="ECO:0000256" key="6">
    <source>
        <dbReference type="ARBA" id="ARBA00022927"/>
    </source>
</evidence>
<keyword evidence="10" id="KW-0472">Membrane</keyword>
<dbReference type="Proteomes" id="UP000283383">
    <property type="component" value="Unassembled WGS sequence"/>
</dbReference>
<keyword evidence="4" id="KW-0812">Transmembrane</keyword>
<name>A0A420JB83_9PEZI</name>
<evidence type="ECO:0000256" key="1">
    <source>
        <dbReference type="ARBA" id="ARBA00004572"/>
    </source>
</evidence>
<evidence type="ECO:0000256" key="7">
    <source>
        <dbReference type="ARBA" id="ARBA00022989"/>
    </source>
</evidence>
<feature type="region of interest" description="Disordered" evidence="12">
    <location>
        <begin position="136"/>
        <end position="156"/>
    </location>
</feature>
<keyword evidence="8" id="KW-0811">Translocation</keyword>
<organism evidence="13 14">
    <name type="scientific">Golovinomyces cichoracearum</name>
    <dbReference type="NCBI Taxonomy" id="62708"/>
    <lineage>
        <taxon>Eukaryota</taxon>
        <taxon>Fungi</taxon>
        <taxon>Dikarya</taxon>
        <taxon>Ascomycota</taxon>
        <taxon>Pezizomycotina</taxon>
        <taxon>Leotiomycetes</taxon>
        <taxon>Erysiphales</taxon>
        <taxon>Erysiphaceae</taxon>
        <taxon>Golovinomyces</taxon>
    </lineage>
</organism>
<dbReference type="CDD" id="cd22884">
    <property type="entry name" value="TOM22"/>
    <property type="match status" value="1"/>
</dbReference>
<dbReference type="Pfam" id="PF04281">
    <property type="entry name" value="Tom22"/>
    <property type="match status" value="1"/>
</dbReference>
<dbReference type="GO" id="GO:0006886">
    <property type="term" value="P:intracellular protein transport"/>
    <property type="evidence" value="ECO:0007669"/>
    <property type="project" value="InterPro"/>
</dbReference>
<keyword evidence="6" id="KW-0653">Protein transport</keyword>
<feature type="compositionally biased region" description="Polar residues" evidence="12">
    <location>
        <begin position="136"/>
        <end position="148"/>
    </location>
</feature>
<evidence type="ECO:0000313" key="14">
    <source>
        <dbReference type="Proteomes" id="UP000283383"/>
    </source>
</evidence>
<feature type="region of interest" description="Disordered" evidence="12">
    <location>
        <begin position="1"/>
        <end position="47"/>
    </location>
</feature>
<sequence>MVELVEVEDESLESKQPGPSDNEDDYYTDTESEISSDDEDSDSDEETFADRLFALRDIIPPTSRSYISNKIESTSNWIKSSLVFSGKAIWVVSTSVLLVGVPWALAFAEEQQVMEMEKEMRMREMGGEVCQHLLSPGSTAESVSQKLGEQQGKPAL</sequence>
<evidence type="ECO:0000313" key="13">
    <source>
        <dbReference type="EMBL" id="RKF84068.1"/>
    </source>
</evidence>
<evidence type="ECO:0000256" key="12">
    <source>
        <dbReference type="SAM" id="MobiDB-lite"/>
    </source>
</evidence>
<evidence type="ECO:0000256" key="10">
    <source>
        <dbReference type="ARBA" id="ARBA00023136"/>
    </source>
</evidence>
<dbReference type="STRING" id="62708.A0A420JB83"/>
<protein>
    <submittedName>
        <fullName evidence="13">Mitochondrial import receptor subunit tom22</fullName>
    </submittedName>
</protein>
<feature type="compositionally biased region" description="Acidic residues" evidence="12">
    <location>
        <begin position="21"/>
        <end position="47"/>
    </location>
</feature>
<keyword evidence="14" id="KW-1185">Reference proteome</keyword>
<accession>A0A420JB83</accession>
<dbReference type="InterPro" id="IPR005683">
    <property type="entry name" value="Tom22"/>
</dbReference>
<evidence type="ECO:0000256" key="8">
    <source>
        <dbReference type="ARBA" id="ARBA00023010"/>
    </source>
</evidence>
<evidence type="ECO:0000256" key="2">
    <source>
        <dbReference type="ARBA" id="ARBA00009874"/>
    </source>
</evidence>
<proteinExistence type="inferred from homology"/>
<dbReference type="AlphaFoldDB" id="A0A420JB83"/>
<dbReference type="PANTHER" id="PTHR12504:SF0">
    <property type="entry name" value="MITOCHONDRIAL IMPORT RECEPTOR SUBUNIT TOM22 HOMOLOG"/>
    <property type="match status" value="1"/>
</dbReference>
<dbReference type="GO" id="GO:0005741">
    <property type="term" value="C:mitochondrial outer membrane"/>
    <property type="evidence" value="ECO:0007669"/>
    <property type="project" value="UniProtKB-SubCell"/>
</dbReference>
<comment type="similarity">
    <text evidence="2">Belongs to the Tom22 family.</text>
</comment>
<reference evidence="13 14" key="1">
    <citation type="journal article" date="2018" name="BMC Genomics">
        <title>Comparative genome analyses reveal sequence features reflecting distinct modes of host-adaptation between dicot and monocot powdery mildew.</title>
        <authorList>
            <person name="Wu Y."/>
            <person name="Ma X."/>
            <person name="Pan Z."/>
            <person name="Kale S.D."/>
            <person name="Song Y."/>
            <person name="King H."/>
            <person name="Zhang Q."/>
            <person name="Presley C."/>
            <person name="Deng X."/>
            <person name="Wei C.I."/>
            <person name="Xiao S."/>
        </authorList>
    </citation>
    <scope>NUCLEOTIDE SEQUENCE [LARGE SCALE GENOMIC DNA]</scope>
    <source>
        <strain evidence="13">UMSG3</strain>
    </source>
</reference>
<keyword evidence="7" id="KW-1133">Transmembrane helix</keyword>
<evidence type="ECO:0000256" key="3">
    <source>
        <dbReference type="ARBA" id="ARBA00022448"/>
    </source>
</evidence>
<keyword evidence="3" id="KW-0813">Transport</keyword>
<evidence type="ECO:0000256" key="4">
    <source>
        <dbReference type="ARBA" id="ARBA00022692"/>
    </source>
</evidence>
<evidence type="ECO:0000256" key="11">
    <source>
        <dbReference type="ARBA" id="ARBA00023170"/>
    </source>
</evidence>
<keyword evidence="9" id="KW-0496">Mitochondrion</keyword>
<gene>
    <name evidence="13" type="ORF">GcM3_002025</name>
</gene>
<feature type="compositionally biased region" description="Acidic residues" evidence="12">
    <location>
        <begin position="1"/>
        <end position="11"/>
    </location>
</feature>
<dbReference type="EMBL" id="MCBQ01000224">
    <property type="protein sequence ID" value="RKF84068.1"/>
    <property type="molecule type" value="Genomic_DNA"/>
</dbReference>
<keyword evidence="5" id="KW-1000">Mitochondrion outer membrane</keyword>
<evidence type="ECO:0000256" key="9">
    <source>
        <dbReference type="ARBA" id="ARBA00023128"/>
    </source>
</evidence>
<comment type="subcellular location">
    <subcellularLocation>
        <location evidence="1">Mitochondrion outer membrane</location>
        <topology evidence="1">Single-pass membrane protein</topology>
    </subcellularLocation>
</comment>
<evidence type="ECO:0000256" key="5">
    <source>
        <dbReference type="ARBA" id="ARBA00022787"/>
    </source>
</evidence>
<dbReference type="PANTHER" id="PTHR12504">
    <property type="entry name" value="MITOCHONDRIAL IMPORT RECEPTOR SUBUNIT TOM22"/>
    <property type="match status" value="1"/>
</dbReference>
<keyword evidence="11 13" id="KW-0675">Receptor</keyword>